<dbReference type="PANTHER" id="PTHR31282">
    <property type="entry name" value="WRKY TRANSCRIPTION FACTOR 21-RELATED"/>
    <property type="match status" value="1"/>
</dbReference>
<dbReference type="GO" id="GO:0005634">
    <property type="term" value="C:nucleus"/>
    <property type="evidence" value="ECO:0007669"/>
    <property type="project" value="UniProtKB-SubCell"/>
</dbReference>
<evidence type="ECO:0000256" key="1">
    <source>
        <dbReference type="ARBA" id="ARBA00004123"/>
    </source>
</evidence>
<keyword evidence="3" id="KW-0238">DNA-binding</keyword>
<comment type="caution">
    <text evidence="8">The sequence shown here is derived from an EMBL/GenBank/DDBJ whole genome shotgun (WGS) entry which is preliminary data.</text>
</comment>
<evidence type="ECO:0000256" key="5">
    <source>
        <dbReference type="ARBA" id="ARBA00023242"/>
    </source>
</evidence>
<keyword evidence="9" id="KW-1185">Reference proteome</keyword>
<dbReference type="Gene3D" id="2.20.25.80">
    <property type="entry name" value="WRKY domain"/>
    <property type="match status" value="1"/>
</dbReference>
<reference evidence="8" key="1">
    <citation type="submission" date="2023-02" db="EMBL/GenBank/DDBJ databases">
        <title>Genome of toxic invasive species Heracleum sosnowskyi carries increased number of genes despite the absence of recent whole-genome duplications.</title>
        <authorList>
            <person name="Schelkunov M."/>
            <person name="Shtratnikova V."/>
            <person name="Makarenko M."/>
            <person name="Klepikova A."/>
            <person name="Omelchenko D."/>
            <person name="Novikova G."/>
            <person name="Obukhova E."/>
            <person name="Bogdanov V."/>
            <person name="Penin A."/>
            <person name="Logacheva M."/>
        </authorList>
    </citation>
    <scope>NUCLEOTIDE SEQUENCE</scope>
    <source>
        <strain evidence="8">Hsosn_3</strain>
        <tissue evidence="8">Leaf</tissue>
    </source>
</reference>
<protein>
    <submittedName>
        <fullName evidence="8">WRKY domain-containing protein</fullName>
    </submittedName>
</protein>
<dbReference type="SMART" id="SM00774">
    <property type="entry name" value="WRKY"/>
    <property type="match status" value="1"/>
</dbReference>
<evidence type="ECO:0000256" key="6">
    <source>
        <dbReference type="SAM" id="MobiDB-lite"/>
    </source>
</evidence>
<keyword evidence="4" id="KW-0804">Transcription</keyword>
<comment type="subcellular location">
    <subcellularLocation>
        <location evidence="1">Nucleus</location>
    </subcellularLocation>
</comment>
<dbReference type="InterPro" id="IPR044810">
    <property type="entry name" value="WRKY_plant"/>
</dbReference>
<sequence length="293" mass="32657">MAVDLINFQKMLNHSLLNESAGSEEMNNIQQQLIRILQSHNHQISTHPVTKKTGHARFRRAPLDTSTSSVQSEPVKPVEPVNPVEVKLNTNFVELNKKTVEESKDINSGNSSGMSSVTGEEGTVSNGKPLFSTPAPRTFSSGKPPLPTSHRKRAREIQVSQGLFGKASSSRGCHCCKRRKTVIKREIKRVTTSGSSKVGADDIPADKYSWKKYDQKLIPGTLFPRGYYKCNSAQGCPARKHVERDSKDPTVLILIYEGEHRHHHNHSSRHRWNKMPESLTRVNNNTSGVGICC</sequence>
<accession>A0AAD8MT29</accession>
<keyword evidence="5" id="KW-0539">Nucleus</keyword>
<gene>
    <name evidence="8" type="ORF">POM88_016558</name>
</gene>
<proteinExistence type="predicted"/>
<feature type="region of interest" description="Disordered" evidence="6">
    <location>
        <begin position="103"/>
        <end position="152"/>
    </location>
</feature>
<evidence type="ECO:0000256" key="4">
    <source>
        <dbReference type="ARBA" id="ARBA00023163"/>
    </source>
</evidence>
<dbReference type="InterPro" id="IPR036576">
    <property type="entry name" value="WRKY_dom_sf"/>
</dbReference>
<dbReference type="GO" id="GO:0043565">
    <property type="term" value="F:sequence-specific DNA binding"/>
    <property type="evidence" value="ECO:0007669"/>
    <property type="project" value="InterPro"/>
</dbReference>
<evidence type="ECO:0000313" key="8">
    <source>
        <dbReference type="EMBL" id="KAK1388380.1"/>
    </source>
</evidence>
<dbReference type="PROSITE" id="PS50811">
    <property type="entry name" value="WRKY"/>
    <property type="match status" value="1"/>
</dbReference>
<name>A0AAD8MT29_9APIA</name>
<reference evidence="8" key="2">
    <citation type="submission" date="2023-05" db="EMBL/GenBank/DDBJ databases">
        <authorList>
            <person name="Schelkunov M.I."/>
        </authorList>
    </citation>
    <scope>NUCLEOTIDE SEQUENCE</scope>
    <source>
        <strain evidence="8">Hsosn_3</strain>
        <tissue evidence="8">Leaf</tissue>
    </source>
</reference>
<dbReference type="Pfam" id="PF03106">
    <property type="entry name" value="WRKY"/>
    <property type="match status" value="1"/>
</dbReference>
<feature type="domain" description="WRKY" evidence="7">
    <location>
        <begin position="199"/>
        <end position="265"/>
    </location>
</feature>
<dbReference type="AlphaFoldDB" id="A0AAD8MT29"/>
<dbReference type="SUPFAM" id="SSF118290">
    <property type="entry name" value="WRKY DNA-binding domain"/>
    <property type="match status" value="1"/>
</dbReference>
<evidence type="ECO:0000256" key="2">
    <source>
        <dbReference type="ARBA" id="ARBA00023015"/>
    </source>
</evidence>
<evidence type="ECO:0000256" key="3">
    <source>
        <dbReference type="ARBA" id="ARBA00023125"/>
    </source>
</evidence>
<dbReference type="Proteomes" id="UP001237642">
    <property type="component" value="Unassembled WGS sequence"/>
</dbReference>
<dbReference type="EMBL" id="JAUIZM010000004">
    <property type="protein sequence ID" value="KAK1388380.1"/>
    <property type="molecule type" value="Genomic_DNA"/>
</dbReference>
<evidence type="ECO:0000313" key="9">
    <source>
        <dbReference type="Proteomes" id="UP001237642"/>
    </source>
</evidence>
<organism evidence="8 9">
    <name type="scientific">Heracleum sosnowskyi</name>
    <dbReference type="NCBI Taxonomy" id="360622"/>
    <lineage>
        <taxon>Eukaryota</taxon>
        <taxon>Viridiplantae</taxon>
        <taxon>Streptophyta</taxon>
        <taxon>Embryophyta</taxon>
        <taxon>Tracheophyta</taxon>
        <taxon>Spermatophyta</taxon>
        <taxon>Magnoliopsida</taxon>
        <taxon>eudicotyledons</taxon>
        <taxon>Gunneridae</taxon>
        <taxon>Pentapetalae</taxon>
        <taxon>asterids</taxon>
        <taxon>campanulids</taxon>
        <taxon>Apiales</taxon>
        <taxon>Apiaceae</taxon>
        <taxon>Apioideae</taxon>
        <taxon>apioid superclade</taxon>
        <taxon>Tordylieae</taxon>
        <taxon>Tordyliinae</taxon>
        <taxon>Heracleum</taxon>
    </lineage>
</organism>
<dbReference type="GO" id="GO:0003700">
    <property type="term" value="F:DNA-binding transcription factor activity"/>
    <property type="evidence" value="ECO:0007669"/>
    <property type="project" value="InterPro"/>
</dbReference>
<keyword evidence="2" id="KW-0805">Transcription regulation</keyword>
<feature type="compositionally biased region" description="Polar residues" evidence="6">
    <location>
        <begin position="106"/>
        <end position="126"/>
    </location>
</feature>
<dbReference type="InterPro" id="IPR003657">
    <property type="entry name" value="WRKY_dom"/>
</dbReference>
<evidence type="ECO:0000259" key="7">
    <source>
        <dbReference type="PROSITE" id="PS50811"/>
    </source>
</evidence>